<proteinExistence type="predicted"/>
<accession>A0A4Y2B197</accession>
<evidence type="ECO:0000313" key="2">
    <source>
        <dbReference type="EMBL" id="GBL85056.1"/>
    </source>
</evidence>
<sequence>MFNLCGHKQSSVGTNTSQRQMPQNTGDSSCLLHCHQENQQNVGDQVNSLCNHNKLPNVFHCLVNTPAIMGITSYTSETFCAIKNNHKSKSVLLHQQTSHEYLASQRLKLKAS</sequence>
<gene>
    <name evidence="2" type="ORF">AVEN_221292_1</name>
</gene>
<feature type="region of interest" description="Disordered" evidence="1">
    <location>
        <begin position="1"/>
        <end position="24"/>
    </location>
</feature>
<evidence type="ECO:0000313" key="3">
    <source>
        <dbReference type="Proteomes" id="UP000499080"/>
    </source>
</evidence>
<dbReference type="EMBL" id="BGPR01000041">
    <property type="protein sequence ID" value="GBL85056.1"/>
    <property type="molecule type" value="Genomic_DNA"/>
</dbReference>
<reference evidence="2 3" key="1">
    <citation type="journal article" date="2019" name="Sci. Rep.">
        <title>Orb-weaving spider Araneus ventricosus genome elucidates the spidroin gene catalogue.</title>
        <authorList>
            <person name="Kono N."/>
            <person name="Nakamura H."/>
            <person name="Ohtoshi R."/>
            <person name="Moran D.A.P."/>
            <person name="Shinohara A."/>
            <person name="Yoshida Y."/>
            <person name="Fujiwara M."/>
            <person name="Mori M."/>
            <person name="Tomita M."/>
            <person name="Arakawa K."/>
        </authorList>
    </citation>
    <scope>NUCLEOTIDE SEQUENCE [LARGE SCALE GENOMIC DNA]</scope>
</reference>
<dbReference type="AlphaFoldDB" id="A0A4Y2B197"/>
<comment type="caution">
    <text evidence="2">The sequence shown here is derived from an EMBL/GenBank/DDBJ whole genome shotgun (WGS) entry which is preliminary data.</text>
</comment>
<organism evidence="2 3">
    <name type="scientific">Araneus ventricosus</name>
    <name type="common">Orbweaver spider</name>
    <name type="synonym">Epeira ventricosa</name>
    <dbReference type="NCBI Taxonomy" id="182803"/>
    <lineage>
        <taxon>Eukaryota</taxon>
        <taxon>Metazoa</taxon>
        <taxon>Ecdysozoa</taxon>
        <taxon>Arthropoda</taxon>
        <taxon>Chelicerata</taxon>
        <taxon>Arachnida</taxon>
        <taxon>Araneae</taxon>
        <taxon>Araneomorphae</taxon>
        <taxon>Entelegynae</taxon>
        <taxon>Araneoidea</taxon>
        <taxon>Araneidae</taxon>
        <taxon>Araneus</taxon>
    </lineage>
</organism>
<feature type="compositionally biased region" description="Polar residues" evidence="1">
    <location>
        <begin position="8"/>
        <end position="24"/>
    </location>
</feature>
<evidence type="ECO:0000256" key="1">
    <source>
        <dbReference type="SAM" id="MobiDB-lite"/>
    </source>
</evidence>
<protein>
    <submittedName>
        <fullName evidence="2">Uncharacterized protein</fullName>
    </submittedName>
</protein>
<dbReference type="Proteomes" id="UP000499080">
    <property type="component" value="Unassembled WGS sequence"/>
</dbReference>
<name>A0A4Y2B197_ARAVE</name>
<keyword evidence="3" id="KW-1185">Reference proteome</keyword>